<evidence type="ECO:0000313" key="1">
    <source>
        <dbReference type="EMBL" id="CBJ31836.1"/>
    </source>
</evidence>
<gene>
    <name evidence="1" type="ORF">Esi_0286_0041</name>
</gene>
<keyword evidence="2" id="KW-1185">Reference proteome</keyword>
<sequence length="52" mass="5678">MLFLFSLFNHDHCSAILTPPGRGVQLTWTEGKPTMTSPGLRECSKVASSDLV</sequence>
<reference evidence="1 2" key="1">
    <citation type="journal article" date="2010" name="Nature">
        <title>The Ectocarpus genome and the independent evolution of multicellularity in brown algae.</title>
        <authorList>
            <person name="Cock J.M."/>
            <person name="Sterck L."/>
            <person name="Rouze P."/>
            <person name="Scornet D."/>
            <person name="Allen A.E."/>
            <person name="Amoutzias G."/>
            <person name="Anthouard V."/>
            <person name="Artiguenave F."/>
            <person name="Aury J.M."/>
            <person name="Badger J.H."/>
            <person name="Beszteri B."/>
            <person name="Billiau K."/>
            <person name="Bonnet E."/>
            <person name="Bothwell J.H."/>
            <person name="Bowler C."/>
            <person name="Boyen C."/>
            <person name="Brownlee C."/>
            <person name="Carrano C.J."/>
            <person name="Charrier B."/>
            <person name="Cho G.Y."/>
            <person name="Coelho S.M."/>
            <person name="Collen J."/>
            <person name="Corre E."/>
            <person name="Da Silva C."/>
            <person name="Delage L."/>
            <person name="Delaroque N."/>
            <person name="Dittami S.M."/>
            <person name="Doulbeau S."/>
            <person name="Elias M."/>
            <person name="Farnham G."/>
            <person name="Gachon C.M."/>
            <person name="Gschloessl B."/>
            <person name="Heesch S."/>
            <person name="Jabbari K."/>
            <person name="Jubin C."/>
            <person name="Kawai H."/>
            <person name="Kimura K."/>
            <person name="Kloareg B."/>
            <person name="Kupper F.C."/>
            <person name="Lang D."/>
            <person name="Le Bail A."/>
            <person name="Leblanc C."/>
            <person name="Lerouge P."/>
            <person name="Lohr M."/>
            <person name="Lopez P.J."/>
            <person name="Martens C."/>
            <person name="Maumus F."/>
            <person name="Michel G."/>
            <person name="Miranda-Saavedra D."/>
            <person name="Morales J."/>
            <person name="Moreau H."/>
            <person name="Motomura T."/>
            <person name="Nagasato C."/>
            <person name="Napoli C.A."/>
            <person name="Nelson D.R."/>
            <person name="Nyvall-Collen P."/>
            <person name="Peters A.F."/>
            <person name="Pommier C."/>
            <person name="Potin P."/>
            <person name="Poulain J."/>
            <person name="Quesneville H."/>
            <person name="Read B."/>
            <person name="Rensing S.A."/>
            <person name="Ritter A."/>
            <person name="Rousvoal S."/>
            <person name="Samanta M."/>
            <person name="Samson G."/>
            <person name="Schroeder D.C."/>
            <person name="Segurens B."/>
            <person name="Strittmatter M."/>
            <person name="Tonon T."/>
            <person name="Tregear J.W."/>
            <person name="Valentin K."/>
            <person name="von Dassow P."/>
            <person name="Yamagishi T."/>
            <person name="Van de Peer Y."/>
            <person name="Wincker P."/>
        </authorList>
    </citation>
    <scope>NUCLEOTIDE SEQUENCE [LARGE SCALE GENOMIC DNA]</scope>
    <source>
        <strain evidence="2">Ec32 / CCAP1310/4</strain>
    </source>
</reference>
<organism evidence="1 2">
    <name type="scientific">Ectocarpus siliculosus</name>
    <name type="common">Brown alga</name>
    <name type="synonym">Conferva siliculosa</name>
    <dbReference type="NCBI Taxonomy" id="2880"/>
    <lineage>
        <taxon>Eukaryota</taxon>
        <taxon>Sar</taxon>
        <taxon>Stramenopiles</taxon>
        <taxon>Ochrophyta</taxon>
        <taxon>PX clade</taxon>
        <taxon>Phaeophyceae</taxon>
        <taxon>Ectocarpales</taxon>
        <taxon>Ectocarpaceae</taxon>
        <taxon>Ectocarpus</taxon>
    </lineage>
</organism>
<name>D7FV30_ECTSI</name>
<dbReference type="AlphaFoldDB" id="D7FV30"/>
<dbReference type="InParanoid" id="D7FV30"/>
<proteinExistence type="predicted"/>
<dbReference type="EMBL" id="FN649760">
    <property type="protein sequence ID" value="CBJ31836.1"/>
    <property type="molecule type" value="Genomic_DNA"/>
</dbReference>
<protein>
    <submittedName>
        <fullName evidence="1">Uncharacterized protein</fullName>
    </submittedName>
</protein>
<accession>D7FV30</accession>
<evidence type="ECO:0000313" key="2">
    <source>
        <dbReference type="Proteomes" id="UP000002630"/>
    </source>
</evidence>
<dbReference type="Proteomes" id="UP000002630">
    <property type="component" value="Unassembled WGS sequence"/>
</dbReference>